<organism evidence="1 2">
    <name type="scientific">Sulfurivirga caldicuralii</name>
    <dbReference type="NCBI Taxonomy" id="364032"/>
    <lineage>
        <taxon>Bacteria</taxon>
        <taxon>Pseudomonadati</taxon>
        <taxon>Pseudomonadota</taxon>
        <taxon>Gammaproteobacteria</taxon>
        <taxon>Thiotrichales</taxon>
        <taxon>Piscirickettsiaceae</taxon>
        <taxon>Sulfurivirga</taxon>
    </lineage>
</organism>
<dbReference type="PANTHER" id="PTHR42103">
    <property type="entry name" value="ALPHA/BETA-HYDROLASES SUPERFAMILY PROTEIN"/>
    <property type="match status" value="1"/>
</dbReference>
<sequence>MHPKAEERFVEGPAGPLQTRILDNGGGRWALLCHPHPLYGGSMDNKVIVTTERALQQKGWSTCVFNFRGVGESAGEYSGGQGERLDLLAVHRHLQDQHGMAHLLLGGFSFGAYISLSAWPQIAPQQLLSLAPPVGLWPFDAIRTPECPWVVIQGGADEVVAPGAVWDWLSSLERRPTLYWRDGVSHFFHRQLIWLREVIKLEY</sequence>
<dbReference type="OrthoDB" id="9800435at2"/>
<accession>A0A1N6GP44</accession>
<gene>
    <name evidence="1" type="ORF">SAMN05443662_1430</name>
</gene>
<dbReference type="InterPro" id="IPR029058">
    <property type="entry name" value="AB_hydrolase_fold"/>
</dbReference>
<name>A0A1N6GP44_9GAMM</name>
<protein>
    <recommendedName>
        <fullName evidence="3">Serine aminopeptidase S33 domain-containing protein</fullName>
    </recommendedName>
</protein>
<evidence type="ECO:0000313" key="1">
    <source>
        <dbReference type="EMBL" id="SIO09245.1"/>
    </source>
</evidence>
<dbReference type="AlphaFoldDB" id="A0A1N6GP44"/>
<dbReference type="PANTHER" id="PTHR42103:SF2">
    <property type="entry name" value="AB HYDROLASE-1 DOMAIN-CONTAINING PROTEIN"/>
    <property type="match status" value="1"/>
</dbReference>
<dbReference type="Gene3D" id="3.40.50.1820">
    <property type="entry name" value="alpha/beta hydrolase"/>
    <property type="match status" value="1"/>
</dbReference>
<dbReference type="EMBL" id="FSRE01000003">
    <property type="protein sequence ID" value="SIO09245.1"/>
    <property type="molecule type" value="Genomic_DNA"/>
</dbReference>
<reference evidence="1 2" key="1">
    <citation type="submission" date="2016-11" db="EMBL/GenBank/DDBJ databases">
        <authorList>
            <person name="Jaros S."/>
            <person name="Januszkiewicz K."/>
            <person name="Wedrychowicz H."/>
        </authorList>
    </citation>
    <scope>NUCLEOTIDE SEQUENCE [LARGE SCALE GENOMIC DNA]</scope>
    <source>
        <strain evidence="1 2">DSM 17737</strain>
    </source>
</reference>
<evidence type="ECO:0000313" key="2">
    <source>
        <dbReference type="Proteomes" id="UP000198461"/>
    </source>
</evidence>
<proteinExistence type="predicted"/>
<dbReference type="STRING" id="364032.SAMN05443662_1430"/>
<evidence type="ECO:0008006" key="3">
    <source>
        <dbReference type="Google" id="ProtNLM"/>
    </source>
</evidence>
<dbReference type="SUPFAM" id="SSF53474">
    <property type="entry name" value="alpha/beta-Hydrolases"/>
    <property type="match status" value="1"/>
</dbReference>
<keyword evidence="2" id="KW-1185">Reference proteome</keyword>
<dbReference type="RefSeq" id="WP_084188294.1">
    <property type="nucleotide sequence ID" value="NZ_FSRE01000003.1"/>
</dbReference>
<dbReference type="Proteomes" id="UP000198461">
    <property type="component" value="Unassembled WGS sequence"/>
</dbReference>